<organism evidence="5 6">
    <name type="scientific">Dreissena polymorpha</name>
    <name type="common">Zebra mussel</name>
    <name type="synonym">Mytilus polymorpha</name>
    <dbReference type="NCBI Taxonomy" id="45954"/>
    <lineage>
        <taxon>Eukaryota</taxon>
        <taxon>Metazoa</taxon>
        <taxon>Spiralia</taxon>
        <taxon>Lophotrochozoa</taxon>
        <taxon>Mollusca</taxon>
        <taxon>Bivalvia</taxon>
        <taxon>Autobranchia</taxon>
        <taxon>Heteroconchia</taxon>
        <taxon>Euheterodonta</taxon>
        <taxon>Imparidentia</taxon>
        <taxon>Neoheterodontei</taxon>
        <taxon>Myida</taxon>
        <taxon>Dreissenoidea</taxon>
        <taxon>Dreissenidae</taxon>
        <taxon>Dreissena</taxon>
    </lineage>
</organism>
<feature type="signal peptide" evidence="3">
    <location>
        <begin position="1"/>
        <end position="24"/>
    </location>
</feature>
<dbReference type="Pfam" id="PF02225">
    <property type="entry name" value="PA"/>
    <property type="match status" value="1"/>
</dbReference>
<evidence type="ECO:0000256" key="2">
    <source>
        <dbReference type="ARBA" id="ARBA00023180"/>
    </source>
</evidence>
<dbReference type="InterPro" id="IPR046450">
    <property type="entry name" value="PA_dom_sf"/>
</dbReference>
<proteinExistence type="predicted"/>
<name>A0A9D4IXA1_DREPO</name>
<sequence length="201" mass="22024">MLLHSPLKLLSIFAVMLLLFPLYATDSILATVPNLDVLLHDVLFMEVVQPEAIRYSFKIRPAKNFGVSFTKKYHGVEMTVAQPYHGCSPLTNAHYLAGKIVLLQRGECSFVTKSLNAEAAGALAAIITDSDVTNDQHFIDMVDDGTDRVVNIPATFLLGKDGHMIKDTLEQLGLPTAVVNIPVNITGTATHIVSQPPWTLW</sequence>
<gene>
    <name evidence="5" type="ORF">DPMN_166099</name>
</gene>
<dbReference type="AlphaFoldDB" id="A0A9D4IXA1"/>
<reference evidence="5" key="1">
    <citation type="journal article" date="2019" name="bioRxiv">
        <title>The Genome of the Zebra Mussel, Dreissena polymorpha: A Resource for Invasive Species Research.</title>
        <authorList>
            <person name="McCartney M.A."/>
            <person name="Auch B."/>
            <person name="Kono T."/>
            <person name="Mallez S."/>
            <person name="Zhang Y."/>
            <person name="Obille A."/>
            <person name="Becker A."/>
            <person name="Abrahante J.E."/>
            <person name="Garbe J."/>
            <person name="Badalamenti J.P."/>
            <person name="Herman A."/>
            <person name="Mangelson H."/>
            <person name="Liachko I."/>
            <person name="Sullivan S."/>
            <person name="Sone E.D."/>
            <person name="Koren S."/>
            <person name="Silverstein K.A.T."/>
            <person name="Beckman K.B."/>
            <person name="Gohl D.M."/>
        </authorList>
    </citation>
    <scope>NUCLEOTIDE SEQUENCE</scope>
    <source>
        <strain evidence="5">Duluth1</strain>
        <tissue evidence="5">Whole animal</tissue>
    </source>
</reference>
<accession>A0A9D4IXA1</accession>
<evidence type="ECO:0000259" key="4">
    <source>
        <dbReference type="Pfam" id="PF02225"/>
    </source>
</evidence>
<dbReference type="OrthoDB" id="206201at2759"/>
<dbReference type="Gene3D" id="3.50.30.30">
    <property type="match status" value="1"/>
</dbReference>
<dbReference type="EMBL" id="JAIWYP010000008">
    <property type="protein sequence ID" value="KAH3787972.1"/>
    <property type="molecule type" value="Genomic_DNA"/>
</dbReference>
<keyword evidence="2" id="KW-0325">Glycoprotein</keyword>
<keyword evidence="6" id="KW-1185">Reference proteome</keyword>
<reference evidence="5" key="2">
    <citation type="submission" date="2020-11" db="EMBL/GenBank/DDBJ databases">
        <authorList>
            <person name="McCartney M.A."/>
            <person name="Auch B."/>
            <person name="Kono T."/>
            <person name="Mallez S."/>
            <person name="Becker A."/>
            <person name="Gohl D.M."/>
            <person name="Silverstein K.A.T."/>
            <person name="Koren S."/>
            <person name="Bechman K.B."/>
            <person name="Herman A."/>
            <person name="Abrahante J.E."/>
            <person name="Garbe J."/>
        </authorList>
    </citation>
    <scope>NUCLEOTIDE SEQUENCE</scope>
    <source>
        <strain evidence="5">Duluth1</strain>
        <tissue evidence="5">Whole animal</tissue>
    </source>
</reference>
<dbReference type="Proteomes" id="UP000828390">
    <property type="component" value="Unassembled WGS sequence"/>
</dbReference>
<comment type="caution">
    <text evidence="5">The sequence shown here is derived from an EMBL/GenBank/DDBJ whole genome shotgun (WGS) entry which is preliminary data.</text>
</comment>
<evidence type="ECO:0000313" key="5">
    <source>
        <dbReference type="EMBL" id="KAH3787972.1"/>
    </source>
</evidence>
<feature type="chain" id="PRO_5038713161" description="PA domain-containing protein" evidence="3">
    <location>
        <begin position="25"/>
        <end position="201"/>
    </location>
</feature>
<dbReference type="SUPFAM" id="SSF52025">
    <property type="entry name" value="PA domain"/>
    <property type="match status" value="1"/>
</dbReference>
<keyword evidence="1 3" id="KW-0732">Signal</keyword>
<dbReference type="InterPro" id="IPR003137">
    <property type="entry name" value="PA_domain"/>
</dbReference>
<evidence type="ECO:0000256" key="3">
    <source>
        <dbReference type="SAM" id="SignalP"/>
    </source>
</evidence>
<feature type="domain" description="PA" evidence="4">
    <location>
        <begin position="81"/>
        <end position="164"/>
    </location>
</feature>
<evidence type="ECO:0000256" key="1">
    <source>
        <dbReference type="ARBA" id="ARBA00022729"/>
    </source>
</evidence>
<evidence type="ECO:0000313" key="6">
    <source>
        <dbReference type="Proteomes" id="UP000828390"/>
    </source>
</evidence>
<dbReference type="PANTHER" id="PTHR22702:SF1">
    <property type="entry name" value="PROTEASE-ASSOCIATED DOMAIN-CONTAINING PROTEIN 1"/>
    <property type="match status" value="1"/>
</dbReference>
<protein>
    <recommendedName>
        <fullName evidence="4">PA domain-containing protein</fullName>
    </recommendedName>
</protein>
<dbReference type="PANTHER" id="PTHR22702">
    <property type="entry name" value="PROTEASE-ASSOCIATED DOMAIN-CONTAINING PROTEIN"/>
    <property type="match status" value="1"/>
</dbReference>